<proteinExistence type="predicted"/>
<dbReference type="Proteomes" id="UP000325292">
    <property type="component" value="Chromosome"/>
</dbReference>
<reference evidence="1 2" key="1">
    <citation type="journal article" date="2019" name="Sci. Rep.">
        <title>Sulfobacillus thermotolerans: new insights into resistance and metabolic capacities of acidophilic chemolithotrophs.</title>
        <authorList>
            <person name="Panyushkina A.E."/>
            <person name="Babenko V.V."/>
            <person name="Nikitina A.S."/>
            <person name="Selezneva O.V."/>
            <person name="Tsaplina I.A."/>
            <person name="Letarova M.A."/>
            <person name="Kostryukova E.S."/>
            <person name="Letarov A.V."/>
        </authorList>
    </citation>
    <scope>NUCLEOTIDE SEQUENCE [LARGE SCALE GENOMIC DNA]</scope>
    <source>
        <strain evidence="1 2">Kr1</strain>
    </source>
</reference>
<evidence type="ECO:0008006" key="3">
    <source>
        <dbReference type="Google" id="ProtNLM"/>
    </source>
</evidence>
<protein>
    <recommendedName>
        <fullName evidence="3">Molybdenum ABC transporter substrate-binding protein</fullName>
    </recommendedName>
</protein>
<accession>A0ABN5GXV8</accession>
<keyword evidence="2" id="KW-1185">Reference proteome</keyword>
<dbReference type="Gene3D" id="3.40.190.10">
    <property type="entry name" value="Periplasmic binding protein-like II"/>
    <property type="match status" value="2"/>
</dbReference>
<dbReference type="PANTHER" id="PTHR30632">
    <property type="entry name" value="MOLYBDATE-BINDING PERIPLASMIC PROTEIN"/>
    <property type="match status" value="1"/>
</dbReference>
<evidence type="ECO:0000313" key="2">
    <source>
        <dbReference type="Proteomes" id="UP000325292"/>
    </source>
</evidence>
<evidence type="ECO:0000313" key="1">
    <source>
        <dbReference type="EMBL" id="AUW93230.1"/>
    </source>
</evidence>
<dbReference type="EMBL" id="CP019454">
    <property type="protein sequence ID" value="AUW93230.1"/>
    <property type="molecule type" value="Genomic_DNA"/>
</dbReference>
<dbReference type="Pfam" id="PF13531">
    <property type="entry name" value="SBP_bac_11"/>
    <property type="match status" value="1"/>
</dbReference>
<sequence length="286" mass="31650">MSNLEGHADMVRLDLPLYDIVHDCVGNPGNADFIAFFNGNQFMVLADLFAAFRLDSDKSQTLYYETLPPGILAKQITAHGRLDIGSLQLHVNPDVFAAGHQEMQQLASHLLPPVPYAQNHLALVMPKGASNLATLSDLGRLSVRVLMPNPMTEGIARLARRALEMDGGPQLAKTVFEEKVRRQETVFTTVHHRETIPAIAQGQFDVGVVWVSEAMYAASQGFPIVWAPFPSHANPVGRYYIAALKQAPHPDTAQQFLRFIASQTAQDIYHRYGFEAPNQDTPFDGF</sequence>
<dbReference type="SUPFAM" id="SSF53850">
    <property type="entry name" value="Periplasmic binding protein-like II"/>
    <property type="match status" value="1"/>
</dbReference>
<dbReference type="InterPro" id="IPR050682">
    <property type="entry name" value="ModA/WtpA"/>
</dbReference>
<name>A0ABN5GXV8_9FIRM</name>
<organism evidence="1 2">
    <name type="scientific">Sulfobacillus thermotolerans</name>
    <dbReference type="NCBI Taxonomy" id="338644"/>
    <lineage>
        <taxon>Bacteria</taxon>
        <taxon>Bacillati</taxon>
        <taxon>Bacillota</taxon>
        <taxon>Clostridia</taxon>
        <taxon>Eubacteriales</taxon>
        <taxon>Clostridiales Family XVII. Incertae Sedis</taxon>
        <taxon>Sulfobacillus</taxon>
    </lineage>
</organism>
<dbReference type="PANTHER" id="PTHR30632:SF0">
    <property type="entry name" value="SULFATE-BINDING PROTEIN"/>
    <property type="match status" value="1"/>
</dbReference>
<gene>
    <name evidence="1" type="ORF">BXT84_04060</name>
</gene>